<evidence type="ECO:0000313" key="1">
    <source>
        <dbReference type="EMBL" id="KKU90121.1"/>
    </source>
</evidence>
<evidence type="ECO:0000313" key="2">
    <source>
        <dbReference type="Proteomes" id="UP000033882"/>
    </source>
</evidence>
<dbReference type="GO" id="GO:0006974">
    <property type="term" value="P:DNA damage response"/>
    <property type="evidence" value="ECO:0007669"/>
    <property type="project" value="TreeGrafter"/>
</dbReference>
<organism evidence="1 2">
    <name type="scientific">Candidatus Wolfebacteria bacterium GW2011_GWA2_47_9b</name>
    <dbReference type="NCBI Taxonomy" id="1619005"/>
    <lineage>
        <taxon>Bacteria</taxon>
        <taxon>Candidatus Wolfeibacteriota</taxon>
    </lineage>
</organism>
<gene>
    <name evidence="1" type="ORF">UY19_C0006G0059</name>
</gene>
<name>A0A0G1U7M4_9BACT</name>
<dbReference type="PANTHER" id="PTHR34387">
    <property type="entry name" value="SLR1258 PROTEIN"/>
    <property type="match status" value="1"/>
</dbReference>
<dbReference type="EMBL" id="LCPB01000006">
    <property type="protein sequence ID" value="KKU90121.1"/>
    <property type="molecule type" value="Genomic_DNA"/>
</dbReference>
<sequence length="268" mass="29115">MDTKIKNSLSAIGVIAITLLTYAGFIYARAYAESIQPSSFRSFAVSGEGKVTAIPDIAQFNFGVVTQGGKDITESQEQNAEKMNAIISFIKSQGVDVKDIKTQQFSIDPRYQYYDCSSRSLTPTTMEVRPCPPPDIVGYTITQSATVKIRDFAKIGDIMGTLTQKGANTVSQLSFTIDDKVKIETEAREAAIKQAQEKAKAIAKSGDFGIGKLLSIDESGGQIPYYAYGRGGDMLKTSSMEMATPIAPSIEPGSQEVNINVTLRYEIR</sequence>
<dbReference type="Gene3D" id="3.30.70.2970">
    <property type="entry name" value="Protein of unknown function (DUF541), domain 2"/>
    <property type="match status" value="1"/>
</dbReference>
<proteinExistence type="predicted"/>
<protein>
    <submittedName>
        <fullName evidence="1">26 kDa periplasmic immunogenic protein</fullName>
    </submittedName>
</protein>
<reference evidence="1 2" key="1">
    <citation type="journal article" date="2015" name="Nature">
        <title>rRNA introns, odd ribosomes, and small enigmatic genomes across a large radiation of phyla.</title>
        <authorList>
            <person name="Brown C.T."/>
            <person name="Hug L.A."/>
            <person name="Thomas B.C."/>
            <person name="Sharon I."/>
            <person name="Castelle C.J."/>
            <person name="Singh A."/>
            <person name="Wilkins M.J."/>
            <person name="Williams K.H."/>
            <person name="Banfield J.F."/>
        </authorList>
    </citation>
    <scope>NUCLEOTIDE SEQUENCE [LARGE SCALE GENOMIC DNA]</scope>
</reference>
<dbReference type="Proteomes" id="UP000033882">
    <property type="component" value="Unassembled WGS sequence"/>
</dbReference>
<accession>A0A0G1U7M4</accession>
<dbReference type="Gene3D" id="3.30.110.170">
    <property type="entry name" value="Protein of unknown function (DUF541), domain 1"/>
    <property type="match status" value="1"/>
</dbReference>
<dbReference type="Pfam" id="PF04402">
    <property type="entry name" value="SIMPL"/>
    <property type="match status" value="1"/>
</dbReference>
<dbReference type="InterPro" id="IPR007497">
    <property type="entry name" value="SIMPL/DUF541"/>
</dbReference>
<dbReference type="PANTHER" id="PTHR34387:SF1">
    <property type="entry name" value="PERIPLASMIC IMMUNOGENIC PROTEIN"/>
    <property type="match status" value="1"/>
</dbReference>
<dbReference type="AlphaFoldDB" id="A0A0G1U7M4"/>
<comment type="caution">
    <text evidence="1">The sequence shown here is derived from an EMBL/GenBank/DDBJ whole genome shotgun (WGS) entry which is preliminary data.</text>
</comment>
<dbReference type="InterPro" id="IPR052022">
    <property type="entry name" value="26kDa_periplasmic_antigen"/>
</dbReference>